<reference evidence="2 3" key="1">
    <citation type="submission" date="2016-01" db="EMBL/GenBank/DDBJ databases">
        <title>Draft genome sequences of Microbacterium laevaniformans LCDC 91-0039 and the type strain of Microbacterium hominis LCDC 84-209.</title>
        <authorList>
            <person name="Bernier A.-M."/>
            <person name="Bernard K."/>
        </authorList>
    </citation>
    <scope>NUCLEOTIDE SEQUENCE [LARGE SCALE GENOMIC DNA]</scope>
    <source>
        <strain evidence="2 3">LCDC 91-0039</strain>
    </source>
</reference>
<feature type="transmembrane region" description="Helical" evidence="1">
    <location>
        <begin position="473"/>
        <end position="492"/>
    </location>
</feature>
<evidence type="ECO:0000256" key="1">
    <source>
        <dbReference type="SAM" id="Phobius"/>
    </source>
</evidence>
<keyword evidence="1" id="KW-0812">Transmembrane</keyword>
<dbReference type="RefSeq" id="WP_061681797.1">
    <property type="nucleotide sequence ID" value="NZ_LRAD01000019.1"/>
</dbReference>
<dbReference type="Proteomes" id="UP000075357">
    <property type="component" value="Unassembled WGS sequence"/>
</dbReference>
<feature type="transmembrane region" description="Helical" evidence="1">
    <location>
        <begin position="241"/>
        <end position="260"/>
    </location>
</feature>
<dbReference type="Pfam" id="PF20176">
    <property type="entry name" value="DUF6541"/>
    <property type="match status" value="1"/>
</dbReference>
<feature type="transmembrane region" description="Helical" evidence="1">
    <location>
        <begin position="398"/>
        <end position="420"/>
    </location>
</feature>
<comment type="caution">
    <text evidence="2">The sequence shown here is derived from an EMBL/GenBank/DDBJ whole genome shotgun (WGS) entry which is preliminary data.</text>
</comment>
<evidence type="ECO:0000313" key="2">
    <source>
        <dbReference type="EMBL" id="KXZ61332.1"/>
    </source>
</evidence>
<keyword evidence="1" id="KW-0472">Membrane</keyword>
<feature type="transmembrane region" description="Helical" evidence="1">
    <location>
        <begin position="440"/>
        <end position="461"/>
    </location>
</feature>
<dbReference type="EMBL" id="LRAD01000019">
    <property type="protein sequence ID" value="KXZ61332.1"/>
    <property type="molecule type" value="Genomic_DNA"/>
</dbReference>
<proteinExistence type="predicted"/>
<keyword evidence="3" id="KW-1185">Reference proteome</keyword>
<name>A0A150HGT9_9MICO</name>
<feature type="transmembrane region" description="Helical" evidence="1">
    <location>
        <begin position="294"/>
        <end position="312"/>
    </location>
</feature>
<feature type="transmembrane region" description="Helical" evidence="1">
    <location>
        <begin position="59"/>
        <end position="85"/>
    </location>
</feature>
<feature type="transmembrane region" description="Helical" evidence="1">
    <location>
        <begin position="33"/>
        <end position="53"/>
    </location>
</feature>
<organism evidence="2 3">
    <name type="scientific">Microbacterium laevaniformans</name>
    <dbReference type="NCBI Taxonomy" id="36807"/>
    <lineage>
        <taxon>Bacteria</taxon>
        <taxon>Bacillati</taxon>
        <taxon>Actinomycetota</taxon>
        <taxon>Actinomycetes</taxon>
        <taxon>Micrococcales</taxon>
        <taxon>Microbacteriaceae</taxon>
        <taxon>Microbacterium</taxon>
    </lineage>
</organism>
<dbReference type="AlphaFoldDB" id="A0A150HGT9"/>
<feature type="transmembrane region" description="Helical" evidence="1">
    <location>
        <begin position="97"/>
        <end position="119"/>
    </location>
</feature>
<gene>
    <name evidence="2" type="ORF">Mlaev_00591</name>
</gene>
<feature type="transmembrane region" description="Helical" evidence="1">
    <location>
        <begin position="175"/>
        <end position="199"/>
    </location>
</feature>
<dbReference type="PATRIC" id="fig|36807.3.peg.613"/>
<feature type="transmembrane region" description="Helical" evidence="1">
    <location>
        <begin position="373"/>
        <end position="391"/>
    </location>
</feature>
<feature type="transmembrane region" description="Helical" evidence="1">
    <location>
        <begin position="211"/>
        <end position="235"/>
    </location>
</feature>
<feature type="transmembrane region" description="Helical" evidence="1">
    <location>
        <begin position="272"/>
        <end position="288"/>
    </location>
</feature>
<dbReference type="InterPro" id="IPR046671">
    <property type="entry name" value="DUF6541"/>
</dbReference>
<feature type="transmembrane region" description="Helical" evidence="1">
    <location>
        <begin position="324"/>
        <end position="342"/>
    </location>
</feature>
<evidence type="ECO:0000313" key="3">
    <source>
        <dbReference type="Proteomes" id="UP000075357"/>
    </source>
</evidence>
<keyword evidence="1" id="KW-1133">Transmembrane helix</keyword>
<protein>
    <submittedName>
        <fullName evidence="2">Uncharacterized protein</fullName>
    </submittedName>
</protein>
<dbReference type="STRING" id="36807.Mlaev_00591"/>
<accession>A0A150HGT9</accession>
<feature type="transmembrane region" description="Helical" evidence="1">
    <location>
        <begin position="6"/>
        <end position="26"/>
    </location>
</feature>
<sequence>MTWFALAVATAAAVAIVFLPGMVLTLAAGLRGLWALALAAPVGASVIGLAALVGPMVGLGWSLAAVGLFTLAAAIVVVGLRLLLWRSVTRPATRARASVVAIAVAIAAGICAVQLIIVIGDPENISQTFDNIFHLNAVRYILDNGNASPLFVASMTSAGAPPGFYPTGWHAVSSLVVQVAGVTIPIASHATMLTFAALAWPTGIILLARTFGLSSTPALTVAGVAAASFPAFPLLPVDYGVLFPYMMGVSLVPATLAAVVSMTSSATVREGSFWIVIVLVTVPGIAIAHPGALMALVLFGAIIVLLQVVHYLRSGPSRRAKVVTVAVVAVGLVVFCGLWYAVRPAASARTWLHDETVAQAIGEIVAASPARSALNIVMASLIGVGVLVCLRRRSRHDLVMLTIAAATAALYIVVSGLPYWTVRDMLVGVWYDNSPRLAALLPIMWVPLAATGFEAAWGAAVRWLRRRGVRDAVVVRLLVATTVLVVVVVPQATANRVAVSAAAMSYRFTPDAALLSVDERDLVGELPSLVPADAVIAGSPWTGTALAYALANRRVLMAHTLTATSPDTNLVNDELDDAMPGSQVCAAIKREHIQYVLDFGAREVNDGHHPLPGMTNLQASAAVELVAAVGEARLYRVVACD</sequence>